<comment type="caution">
    <text evidence="1">The sequence shown here is derived from an EMBL/GenBank/DDBJ whole genome shotgun (WGS) entry which is preliminary data.</text>
</comment>
<evidence type="ECO:0000313" key="2">
    <source>
        <dbReference type="Proteomes" id="UP000295366"/>
    </source>
</evidence>
<sequence>MNNAGIFAIDLDRIEVVEVVNGLDDRALGVSASDTWL</sequence>
<protein>
    <submittedName>
        <fullName evidence="1">Uncharacterized protein</fullName>
    </submittedName>
</protein>
<organism evidence="1 2">
    <name type="scientific">Rathayibacter tanaceti</name>
    <dbReference type="NCBI Taxonomy" id="1671680"/>
    <lineage>
        <taxon>Bacteria</taxon>
        <taxon>Bacillati</taxon>
        <taxon>Actinomycetota</taxon>
        <taxon>Actinomycetes</taxon>
        <taxon>Micrococcales</taxon>
        <taxon>Microbacteriaceae</taxon>
        <taxon>Rathayibacter</taxon>
    </lineage>
</organism>
<accession>A0ACD2XNN8</accession>
<dbReference type="Proteomes" id="UP000295366">
    <property type="component" value="Unassembled WGS sequence"/>
</dbReference>
<proteinExistence type="predicted"/>
<dbReference type="EMBL" id="SLWP01000001">
    <property type="protein sequence ID" value="TCO39247.1"/>
    <property type="molecule type" value="Genomic_DNA"/>
</dbReference>
<evidence type="ECO:0000313" key="1">
    <source>
        <dbReference type="EMBL" id="TCO39247.1"/>
    </source>
</evidence>
<gene>
    <name evidence="1" type="ORF">EV639_101189</name>
</gene>
<name>A0ACD2XNN8_9MICO</name>
<keyword evidence="2" id="KW-1185">Reference proteome</keyword>
<reference evidence="1 2" key="1">
    <citation type="journal article" date="2015" name="Stand. Genomic Sci.">
        <title>Genomic Encyclopedia of Bacterial and Archaeal Type Strains, Phase III: the genomes of soil and plant-associated and newly described type strains.</title>
        <authorList>
            <person name="Whitman W.B."/>
            <person name="Woyke T."/>
            <person name="Klenk H.P."/>
            <person name="Zhou Y."/>
            <person name="Lilburn T.G."/>
            <person name="Beck B.J."/>
            <person name="De Vos P."/>
            <person name="Vandamme P."/>
            <person name="Eisen J.A."/>
            <person name="Garrity G."/>
            <person name="Hugenholtz P."/>
            <person name="Kyrpides N.C."/>
        </authorList>
    </citation>
    <scope>NUCLEOTIDE SEQUENCE [LARGE SCALE GENOMIC DNA]</scope>
    <source>
        <strain evidence="1 2">VKM Ac-2596</strain>
    </source>
</reference>